<evidence type="ECO:0000313" key="2">
    <source>
        <dbReference type="EMBL" id="RLN12162.1"/>
    </source>
</evidence>
<dbReference type="Proteomes" id="UP000275267">
    <property type="component" value="Unassembled WGS sequence"/>
</dbReference>
<organism evidence="2 3">
    <name type="scientific">Panicum miliaceum</name>
    <name type="common">Proso millet</name>
    <name type="synonym">Broomcorn millet</name>
    <dbReference type="NCBI Taxonomy" id="4540"/>
    <lineage>
        <taxon>Eukaryota</taxon>
        <taxon>Viridiplantae</taxon>
        <taxon>Streptophyta</taxon>
        <taxon>Embryophyta</taxon>
        <taxon>Tracheophyta</taxon>
        <taxon>Spermatophyta</taxon>
        <taxon>Magnoliopsida</taxon>
        <taxon>Liliopsida</taxon>
        <taxon>Poales</taxon>
        <taxon>Poaceae</taxon>
        <taxon>PACMAD clade</taxon>
        <taxon>Panicoideae</taxon>
        <taxon>Panicodae</taxon>
        <taxon>Paniceae</taxon>
        <taxon>Panicinae</taxon>
        <taxon>Panicum</taxon>
        <taxon>Panicum sect. Panicum</taxon>
    </lineage>
</organism>
<feature type="region of interest" description="Disordered" evidence="1">
    <location>
        <begin position="119"/>
        <end position="145"/>
    </location>
</feature>
<name>A0A3L6S157_PANMI</name>
<keyword evidence="3" id="KW-1185">Reference proteome</keyword>
<accession>A0A3L6S157</accession>
<dbReference type="AlphaFoldDB" id="A0A3L6S157"/>
<comment type="caution">
    <text evidence="2">The sequence shown here is derived from an EMBL/GenBank/DDBJ whole genome shotgun (WGS) entry which is preliminary data.</text>
</comment>
<dbReference type="EMBL" id="PQIB02000006">
    <property type="protein sequence ID" value="RLN12162.1"/>
    <property type="molecule type" value="Genomic_DNA"/>
</dbReference>
<gene>
    <name evidence="2" type="ORF">C2845_PM09G18530</name>
</gene>
<feature type="region of interest" description="Disordered" evidence="1">
    <location>
        <begin position="25"/>
        <end position="100"/>
    </location>
</feature>
<evidence type="ECO:0000256" key="1">
    <source>
        <dbReference type="SAM" id="MobiDB-lite"/>
    </source>
</evidence>
<evidence type="ECO:0000313" key="3">
    <source>
        <dbReference type="Proteomes" id="UP000275267"/>
    </source>
</evidence>
<reference evidence="3" key="1">
    <citation type="journal article" date="2019" name="Nat. Commun.">
        <title>The genome of broomcorn millet.</title>
        <authorList>
            <person name="Zou C."/>
            <person name="Miki D."/>
            <person name="Li D."/>
            <person name="Tang Q."/>
            <person name="Xiao L."/>
            <person name="Rajput S."/>
            <person name="Deng P."/>
            <person name="Jia W."/>
            <person name="Huang R."/>
            <person name="Zhang M."/>
            <person name="Sun Y."/>
            <person name="Hu J."/>
            <person name="Fu X."/>
            <person name="Schnable P.S."/>
            <person name="Li F."/>
            <person name="Zhang H."/>
            <person name="Feng B."/>
            <person name="Zhu X."/>
            <person name="Liu R."/>
            <person name="Schnable J.C."/>
            <person name="Zhu J.-K."/>
            <person name="Zhang H."/>
        </authorList>
    </citation>
    <scope>NUCLEOTIDE SEQUENCE [LARGE SCALE GENOMIC DNA]</scope>
</reference>
<sequence>MGRHPWRRIAPRPSLAAVDSVLNFGGAGVEGEGAPPRTGGSTHRPPPLQALAAADCGPRGPHAAGQPRCRPSTPCSTSTAPAVGERGAASHWWSTRRPPPRRACAAAACGARGLHAAGLARCRPSPPAGHRGRHAAGGQRPDGHR</sequence>
<proteinExistence type="predicted"/>
<protein>
    <submittedName>
        <fullName evidence="2">Uncharacterized protein</fullName>
    </submittedName>
</protein>